<dbReference type="AlphaFoldDB" id="A0A0S4LCP4"/>
<dbReference type="RefSeq" id="WP_090747749.1">
    <property type="nucleotide sequence ID" value="NZ_CZQA01000008.1"/>
</dbReference>
<dbReference type="Proteomes" id="UP000199032">
    <property type="component" value="Unassembled WGS sequence"/>
</dbReference>
<dbReference type="STRING" id="1742972.COMA1_20267"/>
<dbReference type="EMBL" id="CZQA01000008">
    <property type="protein sequence ID" value="CUS35415.1"/>
    <property type="molecule type" value="Genomic_DNA"/>
</dbReference>
<gene>
    <name evidence="1" type="ORF">COMA1_20267</name>
</gene>
<evidence type="ECO:0008006" key="3">
    <source>
        <dbReference type="Google" id="ProtNLM"/>
    </source>
</evidence>
<sequence length="74" mass="8316">MSITELEAEALKLDPKSRARLAGKLLASLEDLSEEENARLWAEEAQRRSAEMDVQPESAVSAKDMFREARAKLK</sequence>
<evidence type="ECO:0000313" key="2">
    <source>
        <dbReference type="Proteomes" id="UP000199032"/>
    </source>
</evidence>
<organism evidence="1 2">
    <name type="scientific">Candidatus Nitrospira nitrosa</name>
    <dbReference type="NCBI Taxonomy" id="1742972"/>
    <lineage>
        <taxon>Bacteria</taxon>
        <taxon>Pseudomonadati</taxon>
        <taxon>Nitrospirota</taxon>
        <taxon>Nitrospiria</taxon>
        <taxon>Nitrospirales</taxon>
        <taxon>Nitrospiraceae</taxon>
        <taxon>Nitrospira</taxon>
    </lineage>
</organism>
<dbReference type="Pfam" id="PF09720">
    <property type="entry name" value="Unstab_antitox"/>
    <property type="match status" value="1"/>
</dbReference>
<reference evidence="1 2" key="1">
    <citation type="submission" date="2015-10" db="EMBL/GenBank/DDBJ databases">
        <authorList>
            <person name="Gilbert D.G."/>
        </authorList>
    </citation>
    <scope>NUCLEOTIDE SEQUENCE [LARGE SCALE GENOMIC DNA]</scope>
    <source>
        <strain evidence="1">COMA1</strain>
    </source>
</reference>
<proteinExistence type="predicted"/>
<keyword evidence="2" id="KW-1185">Reference proteome</keyword>
<accession>A0A0S4LCP4</accession>
<dbReference type="OrthoDB" id="5570388at2"/>
<dbReference type="InterPro" id="IPR013406">
    <property type="entry name" value="CHP02574_addiction_mod"/>
</dbReference>
<name>A0A0S4LCP4_9BACT</name>
<protein>
    <recommendedName>
        <fullName evidence="3">Addiction module antitoxin RelB</fullName>
    </recommendedName>
</protein>
<evidence type="ECO:0000313" key="1">
    <source>
        <dbReference type="EMBL" id="CUS35415.1"/>
    </source>
</evidence>